<evidence type="ECO:0000256" key="2">
    <source>
        <dbReference type="ARBA" id="ARBA00023242"/>
    </source>
</evidence>
<feature type="compositionally biased region" description="Pro residues" evidence="4">
    <location>
        <begin position="861"/>
        <end position="875"/>
    </location>
</feature>
<feature type="region of interest" description="Disordered" evidence="4">
    <location>
        <begin position="739"/>
        <end position="885"/>
    </location>
</feature>
<dbReference type="InterPro" id="IPR017930">
    <property type="entry name" value="Myb_dom"/>
</dbReference>
<comment type="caution">
    <text evidence="7">The sequence shown here is derived from an EMBL/GenBank/DDBJ whole genome shotgun (WGS) entry which is preliminary data.</text>
</comment>
<feature type="chain" id="PRO_5041988845" evidence="5">
    <location>
        <begin position="18"/>
        <end position="885"/>
    </location>
</feature>
<dbReference type="PROSITE" id="PS51294">
    <property type="entry name" value="HTH_MYB"/>
    <property type="match status" value="1"/>
</dbReference>
<evidence type="ECO:0000256" key="1">
    <source>
        <dbReference type="ARBA" id="ARBA00023125"/>
    </source>
</evidence>
<feature type="signal peptide" evidence="5">
    <location>
        <begin position="1"/>
        <end position="17"/>
    </location>
</feature>
<evidence type="ECO:0000256" key="3">
    <source>
        <dbReference type="ARBA" id="ARBA00023306"/>
    </source>
</evidence>
<proteinExistence type="predicted"/>
<evidence type="ECO:0000313" key="7">
    <source>
        <dbReference type="EMBL" id="KAJ6264975.1"/>
    </source>
</evidence>
<dbReference type="InterPro" id="IPR052833">
    <property type="entry name" value="Telomeric_DNA-bd_trans-reg"/>
</dbReference>
<evidence type="ECO:0000256" key="5">
    <source>
        <dbReference type="SAM" id="SignalP"/>
    </source>
</evidence>
<organism evidence="7 8">
    <name type="scientific">Drechslerella dactyloides</name>
    <name type="common">Nematode-trapping fungus</name>
    <name type="synonym">Arthrobotrys dactyloides</name>
    <dbReference type="NCBI Taxonomy" id="74499"/>
    <lineage>
        <taxon>Eukaryota</taxon>
        <taxon>Fungi</taxon>
        <taxon>Dikarya</taxon>
        <taxon>Ascomycota</taxon>
        <taxon>Pezizomycotina</taxon>
        <taxon>Orbiliomycetes</taxon>
        <taxon>Orbiliales</taxon>
        <taxon>Orbiliaceae</taxon>
        <taxon>Drechslerella</taxon>
    </lineage>
</organism>
<dbReference type="SUPFAM" id="SSF46689">
    <property type="entry name" value="Homeodomain-like"/>
    <property type="match status" value="1"/>
</dbReference>
<reference evidence="7" key="1">
    <citation type="submission" date="2023-01" db="EMBL/GenBank/DDBJ databases">
        <title>The chitinases involved in constricting ring structure development in the nematode-trapping fungus Drechslerella dactyloides.</title>
        <authorList>
            <person name="Wang R."/>
            <person name="Zhang L."/>
            <person name="Tang P."/>
            <person name="Li S."/>
            <person name="Liang L."/>
        </authorList>
    </citation>
    <scope>NUCLEOTIDE SEQUENCE</scope>
    <source>
        <strain evidence="7">YMF1.00031</strain>
    </source>
</reference>
<feature type="region of interest" description="Disordered" evidence="4">
    <location>
        <begin position="93"/>
        <end position="257"/>
    </location>
</feature>
<dbReference type="EMBL" id="JAQGDS010000001">
    <property type="protein sequence ID" value="KAJ6264975.1"/>
    <property type="molecule type" value="Genomic_DNA"/>
</dbReference>
<evidence type="ECO:0000256" key="4">
    <source>
        <dbReference type="SAM" id="MobiDB-lite"/>
    </source>
</evidence>
<feature type="region of interest" description="Disordered" evidence="4">
    <location>
        <begin position="507"/>
        <end position="530"/>
    </location>
</feature>
<feature type="compositionally biased region" description="Low complexity" evidence="4">
    <location>
        <begin position="119"/>
        <end position="153"/>
    </location>
</feature>
<feature type="region of interest" description="Disordered" evidence="4">
    <location>
        <begin position="704"/>
        <end position="723"/>
    </location>
</feature>
<dbReference type="GO" id="GO:0003691">
    <property type="term" value="F:double-stranded telomeric DNA binding"/>
    <property type="evidence" value="ECO:0007669"/>
    <property type="project" value="TreeGrafter"/>
</dbReference>
<name>A0AAD6J7E3_DREDA</name>
<keyword evidence="8" id="KW-1185">Reference proteome</keyword>
<dbReference type="CDD" id="cd11660">
    <property type="entry name" value="SANT_TRF"/>
    <property type="match status" value="1"/>
</dbReference>
<keyword evidence="1 7" id="KW-0238">DNA-binding</keyword>
<dbReference type="PANTHER" id="PTHR47807">
    <property type="entry name" value="PROTEIN TBF1"/>
    <property type="match status" value="1"/>
</dbReference>
<accession>A0AAD6J7E3</accession>
<dbReference type="Gene3D" id="1.10.10.60">
    <property type="entry name" value="Homeodomain-like"/>
    <property type="match status" value="1"/>
</dbReference>
<feature type="compositionally biased region" description="Acidic residues" evidence="4">
    <location>
        <begin position="224"/>
        <end position="235"/>
    </location>
</feature>
<dbReference type="AlphaFoldDB" id="A0AAD6J7E3"/>
<evidence type="ECO:0000259" key="6">
    <source>
        <dbReference type="PROSITE" id="PS51294"/>
    </source>
</evidence>
<feature type="compositionally biased region" description="Low complexity" evidence="4">
    <location>
        <begin position="195"/>
        <end position="207"/>
    </location>
</feature>
<dbReference type="GO" id="GO:0010833">
    <property type="term" value="P:telomere maintenance via telomere lengthening"/>
    <property type="evidence" value="ECO:0007669"/>
    <property type="project" value="TreeGrafter"/>
</dbReference>
<dbReference type="Proteomes" id="UP001221413">
    <property type="component" value="Unassembled WGS sequence"/>
</dbReference>
<feature type="compositionally biased region" description="Low complexity" evidence="4">
    <location>
        <begin position="514"/>
        <end position="530"/>
    </location>
</feature>
<keyword evidence="2" id="KW-0539">Nucleus</keyword>
<dbReference type="GO" id="GO:0042803">
    <property type="term" value="F:protein homodimerization activity"/>
    <property type="evidence" value="ECO:0007669"/>
    <property type="project" value="InterPro"/>
</dbReference>
<dbReference type="InterPro" id="IPR009057">
    <property type="entry name" value="Homeodomain-like_sf"/>
</dbReference>
<keyword evidence="5" id="KW-0732">Signal</keyword>
<sequence>MLLLLLMMRAMLNVSRRRIFLTVTYRDTPSHNLSPEIHRSFPFVAMEVASLTPVRDASDDAIDHSGLSAIAAFNRAHDESQRANELAAAAVAAATSPQKPAVRTETAAKPASRPEPMRARVTPAVTSTPATPSTPARVSVSAPSVPVAPSPTVHNAAAGVKRSASEASVDVPASPSKRQHLTPTTPVSAPARVEQPAVTTAAQTPAANGQHSQNGDATVKDPAPDYESDSDDDYEEHPPEGPPAGSSGYSFSSTYSNGQLLDPSQHLRIQSLPILDNLSSQLLSTLLQGQFQDTLVTVTQPETDQGQAYASLKALFEQTKRLYGSEAFLSTNELNFQTPEHRNMIRQVNLATFVTSLFGSHEVGFFHMNEYFLPTFVPEGGRLLKNQGGLFLGLKTQAYISALDTGEKPKEQILDDLFGDDITAKLTDRRGGSKELIPSEVDFLSRLKNRRDQLEKAAADVPALRETYAWSDFLREVIQYVAKHRDSILSPVTRKRLKRLQAAQAESNKTMFQAHSQTSSTYSQHSSGYSNSAGMTQPVYPGYSSVGRPSTHAPYTGTGAGSVQVQLPGQNPNPALGPMGKLVIPHPEQSMPTHILYEQARLAATARQSPSARRAGLPSQRRPWSTEEEHALMHGLDHVKGPHWSQILAMFGPGGTVNEALKDRNQVQLKDKARNLKLFFLKSGMEVPYYLQFVTGELKTRAPGQVAKNEKRKQQEEEANQNRATADALNVLTAGGAAHGDAAQAGTPRAHPHHSQPAQQFSRPQPTAVQAHPQRWAMSHNQPQPQPQPQPHTHAQPAPATHKAEPVTPASRLSVAPSPQATPAHPSQHPQHAQQQQSPVQQPAVRPSQSPVQAQAQPQPQGAPQPPTPATPLPQQPVQAPISTA</sequence>
<feature type="compositionally biased region" description="Low complexity" evidence="4">
    <location>
        <begin position="876"/>
        <end position="885"/>
    </location>
</feature>
<feature type="compositionally biased region" description="Low complexity" evidence="4">
    <location>
        <begin position="791"/>
        <end position="801"/>
    </location>
</feature>
<feature type="compositionally biased region" description="Low complexity" evidence="4">
    <location>
        <begin position="245"/>
        <end position="256"/>
    </location>
</feature>
<feature type="domain" description="HTH myb-type" evidence="6">
    <location>
        <begin position="620"/>
        <end position="673"/>
    </location>
</feature>
<dbReference type="PANTHER" id="PTHR47807:SF1">
    <property type="entry name" value="PROTEIN TBF1"/>
    <property type="match status" value="1"/>
</dbReference>
<dbReference type="Pfam" id="PF08558">
    <property type="entry name" value="TRF"/>
    <property type="match status" value="1"/>
</dbReference>
<gene>
    <name evidence="7" type="ORF">Dda_1129</name>
</gene>
<keyword evidence="3" id="KW-0131">Cell cycle</keyword>
<feature type="compositionally biased region" description="Low complexity" evidence="4">
    <location>
        <begin position="819"/>
        <end position="860"/>
    </location>
</feature>
<feature type="compositionally biased region" description="Polar residues" evidence="4">
    <location>
        <begin position="756"/>
        <end position="768"/>
    </location>
</feature>
<dbReference type="InterPro" id="IPR013867">
    <property type="entry name" value="Telomere_rpt-bd_fac_dimer_dom"/>
</dbReference>
<evidence type="ECO:0000313" key="8">
    <source>
        <dbReference type="Proteomes" id="UP001221413"/>
    </source>
</evidence>
<dbReference type="FunFam" id="1.10.10.60:FF:000137">
    <property type="entry name" value="MYB DNA binding protein"/>
    <property type="match status" value="1"/>
</dbReference>
<protein>
    <submittedName>
        <fullName evidence="7">Telomeric DNA-binding factor</fullName>
    </submittedName>
</protein>